<name>A0A8T8SC15_9BASI</name>
<comment type="cofactor">
    <cofactor evidence="1">
        <name>FAD</name>
        <dbReference type="ChEBI" id="CHEBI:57692"/>
    </cofactor>
</comment>
<evidence type="ECO:0000256" key="5">
    <source>
        <dbReference type="ARBA" id="ARBA00022857"/>
    </source>
</evidence>
<organism evidence="8 9">
    <name type="scientific">Tilletia caries</name>
    <name type="common">wheat bunt fungus</name>
    <dbReference type="NCBI Taxonomy" id="13290"/>
    <lineage>
        <taxon>Eukaryota</taxon>
        <taxon>Fungi</taxon>
        <taxon>Dikarya</taxon>
        <taxon>Basidiomycota</taxon>
        <taxon>Ustilaginomycotina</taxon>
        <taxon>Exobasidiomycetes</taxon>
        <taxon>Tilletiales</taxon>
        <taxon>Tilletiaceae</taxon>
        <taxon>Tilletia</taxon>
    </lineage>
</organism>
<evidence type="ECO:0000313" key="8">
    <source>
        <dbReference type="EMBL" id="KAE8236902.1"/>
    </source>
</evidence>
<evidence type="ECO:0000256" key="4">
    <source>
        <dbReference type="ARBA" id="ARBA00022827"/>
    </source>
</evidence>
<sequence>MEYSFSFSDEVQQEWEWSERYAAQPELLDYCNFVADRLGLRKDIQLNTRIASLIFDEAAGRWLLKTDQGEEISAKYCVMATGVLSTPNEPDFKNLDAFKGRVYHSAKWPEESVDFTGQRVGVIGTGSSGVQMIPLIAEQAAHLHVFQRTPGYVVPLRNCAMPPEYQASVKANYKQWRWRERYQSFGGWISVNFEPSELVTKLALDVSEEEREQFYDSRWESGGLSFYNMYPDVFSNMEANATLADYLRKKIRARVKDPAVADKLMPDFPVLTKRLMGDNG</sequence>
<evidence type="ECO:0000256" key="1">
    <source>
        <dbReference type="ARBA" id="ARBA00001974"/>
    </source>
</evidence>
<evidence type="ECO:0000313" key="9">
    <source>
        <dbReference type="Proteomes" id="UP000077671"/>
    </source>
</evidence>
<dbReference type="EMBL" id="LWDD02003544">
    <property type="protein sequence ID" value="KAE8236902.1"/>
    <property type="molecule type" value="Genomic_DNA"/>
</dbReference>
<dbReference type="PANTHER" id="PTHR43098:SF3">
    <property type="entry name" value="L-ORNITHINE N(5)-MONOOXYGENASE-RELATED"/>
    <property type="match status" value="1"/>
</dbReference>
<gene>
    <name evidence="8" type="ORF">A4X03_0g9286</name>
</gene>
<dbReference type="GO" id="GO:0004497">
    <property type="term" value="F:monooxygenase activity"/>
    <property type="evidence" value="ECO:0007669"/>
    <property type="project" value="UniProtKB-KW"/>
</dbReference>
<evidence type="ECO:0000256" key="3">
    <source>
        <dbReference type="ARBA" id="ARBA00022630"/>
    </source>
</evidence>
<dbReference type="Proteomes" id="UP000077671">
    <property type="component" value="Unassembled WGS sequence"/>
</dbReference>
<keyword evidence="6" id="KW-0560">Oxidoreductase</keyword>
<accession>A0A8T8SC15</accession>
<protein>
    <submittedName>
        <fullName evidence="8">Uncharacterized protein</fullName>
    </submittedName>
</protein>
<evidence type="ECO:0000256" key="7">
    <source>
        <dbReference type="ARBA" id="ARBA00023033"/>
    </source>
</evidence>
<dbReference type="AlphaFoldDB" id="A0A8T8SC15"/>
<reference evidence="8" key="1">
    <citation type="submission" date="2016-04" db="EMBL/GenBank/DDBJ databases">
        <authorList>
            <person name="Nguyen H.D."/>
            <person name="Kesanakurti P."/>
            <person name="Cullis J."/>
            <person name="Levesque C.A."/>
            <person name="Hambleton S."/>
        </authorList>
    </citation>
    <scope>NUCLEOTIDE SEQUENCE</scope>
    <source>
        <strain evidence="8">DAOMC 238032</strain>
    </source>
</reference>
<evidence type="ECO:0000256" key="2">
    <source>
        <dbReference type="ARBA" id="ARBA00010139"/>
    </source>
</evidence>
<reference evidence="8" key="2">
    <citation type="journal article" date="2019" name="IMA Fungus">
        <title>Genome sequencing and comparison of five Tilletia species to identify candidate genes for the detection of regulated species infecting wheat.</title>
        <authorList>
            <person name="Nguyen H.D.T."/>
            <person name="Sultana T."/>
            <person name="Kesanakurti P."/>
            <person name="Hambleton S."/>
        </authorList>
    </citation>
    <scope>NUCLEOTIDE SEQUENCE</scope>
    <source>
        <strain evidence="8">DAOMC 238032</strain>
    </source>
</reference>
<dbReference type="InterPro" id="IPR036188">
    <property type="entry name" value="FAD/NAD-bd_sf"/>
</dbReference>
<dbReference type="SUPFAM" id="SSF51905">
    <property type="entry name" value="FAD/NAD(P)-binding domain"/>
    <property type="match status" value="2"/>
</dbReference>
<keyword evidence="3" id="KW-0285">Flavoprotein</keyword>
<comment type="similarity">
    <text evidence="2">Belongs to the FAD-binding monooxygenase family.</text>
</comment>
<keyword evidence="4" id="KW-0274">FAD</keyword>
<dbReference type="Pfam" id="PF13738">
    <property type="entry name" value="Pyr_redox_3"/>
    <property type="match status" value="1"/>
</dbReference>
<keyword evidence="7" id="KW-0503">Monooxygenase</keyword>
<dbReference type="Gene3D" id="3.50.50.60">
    <property type="entry name" value="FAD/NAD(P)-binding domain"/>
    <property type="match status" value="1"/>
</dbReference>
<proteinExistence type="inferred from homology"/>
<comment type="caution">
    <text evidence="8">The sequence shown here is derived from an EMBL/GenBank/DDBJ whole genome shotgun (WGS) entry which is preliminary data.</text>
</comment>
<dbReference type="InterPro" id="IPR050775">
    <property type="entry name" value="FAD-binding_Monooxygenases"/>
</dbReference>
<dbReference type="PANTHER" id="PTHR43098">
    <property type="entry name" value="L-ORNITHINE N(5)-MONOOXYGENASE-RELATED"/>
    <property type="match status" value="1"/>
</dbReference>
<keyword evidence="5" id="KW-0521">NADP</keyword>
<evidence type="ECO:0000256" key="6">
    <source>
        <dbReference type="ARBA" id="ARBA00023002"/>
    </source>
</evidence>
<feature type="non-terminal residue" evidence="8">
    <location>
        <position position="280"/>
    </location>
</feature>